<evidence type="ECO:0000256" key="1">
    <source>
        <dbReference type="ARBA" id="ARBA00022630"/>
    </source>
</evidence>
<dbReference type="PRINTS" id="PR00420">
    <property type="entry name" value="RNGMNOXGNASE"/>
</dbReference>
<evidence type="ECO:0000313" key="7">
    <source>
        <dbReference type="Proteomes" id="UP000016584"/>
    </source>
</evidence>
<keyword evidence="2" id="KW-0274">FAD</keyword>
<proteinExistence type="predicted"/>
<dbReference type="PANTHER" id="PTHR46972">
    <property type="entry name" value="MONOOXYGENASE ASQM-RELATED"/>
    <property type="match status" value="1"/>
</dbReference>
<sequence length="50" mass="5450">MPLDQSWEIQAHLTLIGDAAHVMPPFAGEGVNMAMLDALELSEVLTFLLI</sequence>
<keyword evidence="3" id="KW-0560">Oxidoreductase</keyword>
<dbReference type="Proteomes" id="UP000016584">
    <property type="component" value="Unassembled WGS sequence"/>
</dbReference>
<dbReference type="AlphaFoldDB" id="U2J9M2"/>
<evidence type="ECO:0000256" key="4">
    <source>
        <dbReference type="ARBA" id="ARBA00023033"/>
    </source>
</evidence>
<comment type="caution">
    <text evidence="6">The sequence shown here is derived from an EMBL/GenBank/DDBJ whole genome shotgun (WGS) entry which is preliminary data.</text>
</comment>
<evidence type="ECO:0000259" key="5">
    <source>
        <dbReference type="Pfam" id="PF01494"/>
    </source>
</evidence>
<dbReference type="InterPro" id="IPR002938">
    <property type="entry name" value="FAD-bd"/>
</dbReference>
<evidence type="ECO:0000313" key="6">
    <source>
        <dbReference type="EMBL" id="ERJ59368.1"/>
    </source>
</evidence>
<dbReference type="PATRIC" id="fig|1346330.5.peg.2711"/>
<keyword evidence="1" id="KW-0285">Flavoprotein</keyword>
<dbReference type="Gene3D" id="3.50.50.60">
    <property type="entry name" value="FAD/NAD(P)-binding domain"/>
    <property type="match status" value="1"/>
</dbReference>
<evidence type="ECO:0000256" key="3">
    <source>
        <dbReference type="ARBA" id="ARBA00023002"/>
    </source>
</evidence>
<gene>
    <name evidence="6" type="ORF">M472_11345</name>
</gene>
<accession>U2J9M2</accession>
<dbReference type="GO" id="GO:0004497">
    <property type="term" value="F:monooxygenase activity"/>
    <property type="evidence" value="ECO:0007669"/>
    <property type="project" value="UniProtKB-KW"/>
</dbReference>
<protein>
    <recommendedName>
        <fullName evidence="5">FAD-binding domain-containing protein</fullName>
    </recommendedName>
</protein>
<dbReference type="PANTHER" id="PTHR46972:SF1">
    <property type="entry name" value="FAD DEPENDENT OXIDOREDUCTASE DOMAIN-CONTAINING PROTEIN"/>
    <property type="match status" value="1"/>
</dbReference>
<dbReference type="InterPro" id="IPR036188">
    <property type="entry name" value="FAD/NAD-bd_sf"/>
</dbReference>
<dbReference type="STRING" id="1346330.M472_11345"/>
<keyword evidence="4" id="KW-0503">Monooxygenase</keyword>
<dbReference type="Pfam" id="PF01494">
    <property type="entry name" value="FAD_binding_3"/>
    <property type="match status" value="1"/>
</dbReference>
<feature type="domain" description="FAD-binding" evidence="5">
    <location>
        <begin position="13"/>
        <end position="46"/>
    </location>
</feature>
<evidence type="ECO:0000256" key="2">
    <source>
        <dbReference type="ARBA" id="ARBA00022827"/>
    </source>
</evidence>
<organism evidence="6 7">
    <name type="scientific">Sphingobacterium paucimobilis HER1398</name>
    <dbReference type="NCBI Taxonomy" id="1346330"/>
    <lineage>
        <taxon>Bacteria</taxon>
        <taxon>Pseudomonadati</taxon>
        <taxon>Bacteroidota</taxon>
        <taxon>Sphingobacteriia</taxon>
        <taxon>Sphingobacteriales</taxon>
        <taxon>Sphingobacteriaceae</taxon>
        <taxon>Sphingobacterium</taxon>
    </lineage>
</organism>
<dbReference type="eggNOG" id="COG0654">
    <property type="taxonomic scope" value="Bacteria"/>
</dbReference>
<dbReference type="EMBL" id="ATDL01000015">
    <property type="protein sequence ID" value="ERJ59368.1"/>
    <property type="molecule type" value="Genomic_DNA"/>
</dbReference>
<keyword evidence="7" id="KW-1185">Reference proteome</keyword>
<dbReference type="GO" id="GO:0071949">
    <property type="term" value="F:FAD binding"/>
    <property type="evidence" value="ECO:0007669"/>
    <property type="project" value="InterPro"/>
</dbReference>
<name>U2J9M2_9SPHI</name>
<dbReference type="SUPFAM" id="SSF51905">
    <property type="entry name" value="FAD/NAD(P)-binding domain"/>
    <property type="match status" value="1"/>
</dbReference>
<reference evidence="6 7" key="1">
    <citation type="journal article" date="2013" name="Genome Announc.">
        <title>The Draft Genome Sequence of Sphingomonas paucimobilis Strain HER1398 (Proteobacteria), Host to the Giant PAU Phage, Indicates That It Is a Member of the Genus Sphingobacterium (Bacteroidetes).</title>
        <authorList>
            <person name="White R.A.III."/>
            <person name="Suttle C.A."/>
        </authorList>
    </citation>
    <scope>NUCLEOTIDE SEQUENCE [LARGE SCALE GENOMIC DNA]</scope>
    <source>
        <strain evidence="6 7">HER1398</strain>
    </source>
</reference>